<dbReference type="PANTHER" id="PTHR12992:SF11">
    <property type="entry name" value="MITOCHONDRIAL COENZYME A DIPHOSPHATASE NUDT8"/>
    <property type="match status" value="1"/>
</dbReference>
<evidence type="ECO:0000259" key="7">
    <source>
        <dbReference type="PROSITE" id="PS51462"/>
    </source>
</evidence>
<gene>
    <name evidence="8" type="ORF">I6U51_22460</name>
</gene>
<comment type="cofactor">
    <cofactor evidence="1">
        <name>Mn(2+)</name>
        <dbReference type="ChEBI" id="CHEBI:29035"/>
    </cofactor>
</comment>
<evidence type="ECO:0000256" key="1">
    <source>
        <dbReference type="ARBA" id="ARBA00001936"/>
    </source>
</evidence>
<organism evidence="8 9">
    <name type="scientific">Clostridium aciditolerans</name>
    <dbReference type="NCBI Taxonomy" id="339861"/>
    <lineage>
        <taxon>Bacteria</taxon>
        <taxon>Bacillati</taxon>
        <taxon>Bacillota</taxon>
        <taxon>Clostridia</taxon>
        <taxon>Eubacteriales</taxon>
        <taxon>Clostridiaceae</taxon>
        <taxon>Clostridium</taxon>
    </lineage>
</organism>
<dbReference type="SUPFAM" id="SSF55811">
    <property type="entry name" value="Nudix"/>
    <property type="match status" value="1"/>
</dbReference>
<keyword evidence="4" id="KW-0378">Hydrolase</keyword>
<accession>A0A934I254</accession>
<evidence type="ECO:0000313" key="9">
    <source>
        <dbReference type="Proteomes" id="UP000622687"/>
    </source>
</evidence>
<dbReference type="PANTHER" id="PTHR12992">
    <property type="entry name" value="NUDIX HYDROLASE"/>
    <property type="match status" value="1"/>
</dbReference>
<dbReference type="GO" id="GO:0046872">
    <property type="term" value="F:metal ion binding"/>
    <property type="evidence" value="ECO:0007669"/>
    <property type="project" value="UniProtKB-KW"/>
</dbReference>
<sequence>MLDKIQNIFTNREAGIIGQYKKSAVMILLCEDKGKTNVIFEVRSLNLRHQPGDICLPGGKLEKGESPEKASIRETMEELNLKREDIEFIGSMDYIVTPYNFIIYPFIAKTNKSEIEPNKSEVDHIFKVPLEFFLEDSPMLHELSIIPDPGSEFPYHLIRNGKNYKFRSGKMPEYFYKYDNYIIWGFTALIIKSFVDIIKRNI</sequence>
<evidence type="ECO:0000256" key="4">
    <source>
        <dbReference type="ARBA" id="ARBA00022801"/>
    </source>
</evidence>
<dbReference type="CDD" id="cd03426">
    <property type="entry name" value="NUDIX_CoAse_Nudt7"/>
    <property type="match status" value="1"/>
</dbReference>
<evidence type="ECO:0000256" key="2">
    <source>
        <dbReference type="ARBA" id="ARBA00001946"/>
    </source>
</evidence>
<name>A0A934I254_9CLOT</name>
<dbReference type="Pfam" id="PF00293">
    <property type="entry name" value="NUDIX"/>
    <property type="match status" value="1"/>
</dbReference>
<dbReference type="Proteomes" id="UP000622687">
    <property type="component" value="Unassembled WGS sequence"/>
</dbReference>
<dbReference type="RefSeq" id="WP_211144784.1">
    <property type="nucleotide sequence ID" value="NZ_JAEEGB010000044.1"/>
</dbReference>
<protein>
    <submittedName>
        <fullName evidence="8">CoA pyrophosphatase</fullName>
    </submittedName>
</protein>
<dbReference type="PROSITE" id="PS51462">
    <property type="entry name" value="NUDIX"/>
    <property type="match status" value="1"/>
</dbReference>
<dbReference type="InterPro" id="IPR015797">
    <property type="entry name" value="NUDIX_hydrolase-like_dom_sf"/>
</dbReference>
<evidence type="ECO:0000256" key="6">
    <source>
        <dbReference type="ARBA" id="ARBA00023211"/>
    </source>
</evidence>
<dbReference type="InterPro" id="IPR045121">
    <property type="entry name" value="CoAse"/>
</dbReference>
<comment type="cofactor">
    <cofactor evidence="2">
        <name>Mg(2+)</name>
        <dbReference type="ChEBI" id="CHEBI:18420"/>
    </cofactor>
</comment>
<dbReference type="Gene3D" id="3.90.79.10">
    <property type="entry name" value="Nucleoside Triphosphate Pyrophosphohydrolase"/>
    <property type="match status" value="1"/>
</dbReference>
<comment type="caution">
    <text evidence="8">The sequence shown here is derived from an EMBL/GenBank/DDBJ whole genome shotgun (WGS) entry which is preliminary data.</text>
</comment>
<keyword evidence="6" id="KW-0464">Manganese</keyword>
<keyword evidence="9" id="KW-1185">Reference proteome</keyword>
<dbReference type="InterPro" id="IPR000086">
    <property type="entry name" value="NUDIX_hydrolase_dom"/>
</dbReference>
<dbReference type="AlphaFoldDB" id="A0A934I254"/>
<proteinExistence type="predicted"/>
<dbReference type="EMBL" id="JAEEGB010000044">
    <property type="protein sequence ID" value="MBI6875439.1"/>
    <property type="molecule type" value="Genomic_DNA"/>
</dbReference>
<keyword evidence="5" id="KW-0460">Magnesium</keyword>
<reference evidence="8" key="1">
    <citation type="submission" date="2020-12" db="EMBL/GenBank/DDBJ databases">
        <title>Clostridium thailandense sp. nov., a novel acetogenic bacterium isolated from peat land soil in Thailand.</title>
        <authorList>
            <person name="Chaikitkaew S."/>
            <person name="Birkeland N.K."/>
        </authorList>
    </citation>
    <scope>NUCLEOTIDE SEQUENCE</scope>
    <source>
        <strain evidence="8">DSM 17425</strain>
    </source>
</reference>
<feature type="domain" description="Nudix hydrolase" evidence="7">
    <location>
        <begin position="20"/>
        <end position="153"/>
    </location>
</feature>
<evidence type="ECO:0000313" key="8">
    <source>
        <dbReference type="EMBL" id="MBI6875439.1"/>
    </source>
</evidence>
<keyword evidence="3" id="KW-0479">Metal-binding</keyword>
<dbReference type="GO" id="GO:0010945">
    <property type="term" value="F:coenzyme A diphosphatase activity"/>
    <property type="evidence" value="ECO:0007669"/>
    <property type="project" value="InterPro"/>
</dbReference>
<evidence type="ECO:0000256" key="3">
    <source>
        <dbReference type="ARBA" id="ARBA00022723"/>
    </source>
</evidence>
<evidence type="ECO:0000256" key="5">
    <source>
        <dbReference type="ARBA" id="ARBA00022842"/>
    </source>
</evidence>